<dbReference type="Proteomes" id="UP000193827">
    <property type="component" value="Unassembled WGS sequence"/>
</dbReference>
<evidence type="ECO:0000313" key="2">
    <source>
        <dbReference type="Proteomes" id="UP000193827"/>
    </source>
</evidence>
<name>A0A1Y5TEG4_9RHOB</name>
<protein>
    <recommendedName>
        <fullName evidence="3">Phosphonate metabolism protein</fullName>
    </recommendedName>
</protein>
<dbReference type="AlphaFoldDB" id="A0A1Y5TEG4"/>
<gene>
    <name evidence="1" type="ORF">PEL8287_03134</name>
</gene>
<keyword evidence="2" id="KW-1185">Reference proteome</keyword>
<organism evidence="1 2">
    <name type="scientific">Roseovarius litorisediminis</name>
    <dbReference type="NCBI Taxonomy" id="1312363"/>
    <lineage>
        <taxon>Bacteria</taxon>
        <taxon>Pseudomonadati</taxon>
        <taxon>Pseudomonadota</taxon>
        <taxon>Alphaproteobacteria</taxon>
        <taxon>Rhodobacterales</taxon>
        <taxon>Roseobacteraceae</taxon>
        <taxon>Roseovarius</taxon>
    </lineage>
</organism>
<accession>A0A1Y5TEG4</accession>
<dbReference type="Gene3D" id="3.90.1140.10">
    <property type="entry name" value="Cyclic phosphodiesterase"/>
    <property type="match status" value="1"/>
</dbReference>
<reference evidence="1 2" key="1">
    <citation type="submission" date="2017-03" db="EMBL/GenBank/DDBJ databases">
        <authorList>
            <person name="Afonso C.L."/>
            <person name="Miller P.J."/>
            <person name="Scott M.A."/>
            <person name="Spackman E."/>
            <person name="Goraichik I."/>
            <person name="Dimitrov K.M."/>
            <person name="Suarez D.L."/>
            <person name="Swayne D.E."/>
        </authorList>
    </citation>
    <scope>NUCLEOTIDE SEQUENCE [LARGE SCALE GENOMIC DNA]</scope>
    <source>
        <strain evidence="1 2">CECT 8287</strain>
    </source>
</reference>
<dbReference type="OrthoDB" id="4954742at2"/>
<sequence>MPFNRFAIYYTPPPGPLAEFGKEWLGWDPATGMQVQHPQIDGLPVPLHEITEQPGKYGLHATMKPPFRLAPGQGDAALQAYFAAFCKAGAPVTLDGLEIALLGRFLALIPIGNQAALNALAAETVRGFDRFRAPLTKTELARRRANGLDAEHEALLHEWGYPYVMQAFRFHITLTSKLPKARARQVHEILTPLLSPLIPSCFTIDALSLMGEDDQGRFHLIERRQLEG</sequence>
<dbReference type="EMBL" id="FWFL01000009">
    <property type="protein sequence ID" value="SLN58514.1"/>
    <property type="molecule type" value="Genomic_DNA"/>
</dbReference>
<dbReference type="NCBIfam" id="TIGR03223">
    <property type="entry name" value="Phn_opern_protn"/>
    <property type="match status" value="1"/>
</dbReference>
<evidence type="ECO:0008006" key="3">
    <source>
        <dbReference type="Google" id="ProtNLM"/>
    </source>
</evidence>
<evidence type="ECO:0000313" key="1">
    <source>
        <dbReference type="EMBL" id="SLN58514.1"/>
    </source>
</evidence>
<dbReference type="PIRSF" id="PIRSF033328">
    <property type="entry name" value="Phest_Mll4975"/>
    <property type="match status" value="1"/>
</dbReference>
<dbReference type="Pfam" id="PF06299">
    <property type="entry name" value="DUF1045"/>
    <property type="match status" value="1"/>
</dbReference>
<proteinExistence type="predicted"/>
<dbReference type="InterPro" id="IPR009389">
    <property type="entry name" value="DUF1045"/>
</dbReference>
<dbReference type="RefSeq" id="WP_085893361.1">
    <property type="nucleotide sequence ID" value="NZ_FWFL01000009.1"/>
</dbReference>